<name>A0A4Z2GFM2_9TELE</name>
<dbReference type="InterPro" id="IPR003598">
    <property type="entry name" value="Ig_sub2"/>
</dbReference>
<evidence type="ECO:0000259" key="2">
    <source>
        <dbReference type="PROSITE" id="PS50835"/>
    </source>
</evidence>
<dbReference type="InterPro" id="IPR007110">
    <property type="entry name" value="Ig-like_dom"/>
</dbReference>
<gene>
    <name evidence="3" type="primary">PALLD_0</name>
    <name evidence="3" type="ORF">EYF80_037815</name>
</gene>
<dbReference type="Proteomes" id="UP000314294">
    <property type="component" value="Unassembled WGS sequence"/>
</dbReference>
<dbReference type="Pfam" id="PF07679">
    <property type="entry name" value="I-set"/>
    <property type="match status" value="1"/>
</dbReference>
<dbReference type="Gene3D" id="2.60.40.10">
    <property type="entry name" value="Immunoglobulins"/>
    <property type="match status" value="1"/>
</dbReference>
<dbReference type="OrthoDB" id="6612025at2759"/>
<dbReference type="InterPro" id="IPR036179">
    <property type="entry name" value="Ig-like_dom_sf"/>
</dbReference>
<dbReference type="SMART" id="SM00408">
    <property type="entry name" value="IGc2"/>
    <property type="match status" value="1"/>
</dbReference>
<dbReference type="SUPFAM" id="SSF48726">
    <property type="entry name" value="Immunoglobulin"/>
    <property type="match status" value="1"/>
</dbReference>
<dbReference type="PROSITE" id="PS50835">
    <property type="entry name" value="IG_LIKE"/>
    <property type="match status" value="1"/>
</dbReference>
<proteinExistence type="predicted"/>
<dbReference type="FunFam" id="2.60.40.10:FF:003255">
    <property type="match status" value="1"/>
</dbReference>
<organism evidence="3 4">
    <name type="scientific">Liparis tanakae</name>
    <name type="common">Tanaka's snailfish</name>
    <dbReference type="NCBI Taxonomy" id="230148"/>
    <lineage>
        <taxon>Eukaryota</taxon>
        <taxon>Metazoa</taxon>
        <taxon>Chordata</taxon>
        <taxon>Craniata</taxon>
        <taxon>Vertebrata</taxon>
        <taxon>Euteleostomi</taxon>
        <taxon>Actinopterygii</taxon>
        <taxon>Neopterygii</taxon>
        <taxon>Teleostei</taxon>
        <taxon>Neoteleostei</taxon>
        <taxon>Acanthomorphata</taxon>
        <taxon>Eupercaria</taxon>
        <taxon>Perciformes</taxon>
        <taxon>Cottioidei</taxon>
        <taxon>Cottales</taxon>
        <taxon>Liparidae</taxon>
        <taxon>Liparis</taxon>
    </lineage>
</organism>
<protein>
    <submittedName>
        <fullName evidence="3">Palladin</fullName>
    </submittedName>
</protein>
<reference evidence="3 4" key="1">
    <citation type="submission" date="2019-03" db="EMBL/GenBank/DDBJ databases">
        <title>First draft genome of Liparis tanakae, snailfish: a comprehensive survey of snailfish specific genes.</title>
        <authorList>
            <person name="Kim W."/>
            <person name="Song I."/>
            <person name="Jeong J.-H."/>
            <person name="Kim D."/>
            <person name="Kim S."/>
            <person name="Ryu S."/>
            <person name="Song J.Y."/>
            <person name="Lee S.K."/>
        </authorList>
    </citation>
    <scope>NUCLEOTIDE SEQUENCE [LARGE SCALE GENOMIC DNA]</scope>
    <source>
        <tissue evidence="3">Muscle</tissue>
    </source>
</reference>
<dbReference type="InterPro" id="IPR013783">
    <property type="entry name" value="Ig-like_fold"/>
</dbReference>
<sequence>MMVCIQRVQKKTSSMSLTISSSSTSTSSSSSSVIAQRQSSLVQPLCVSPQRGLHDVSTVKGQLVVLECRLRGTPPLQVTWYREDEEVLDSDDFRILQKSGCLYGKELSTLVISEAFPEDSGLFKCVALNSFGTASSSALLDVYNDLEEQLEVEAACLQEAVSPRQQMEAEYQQDTSSFGEGDDDDDFPSELPDSMTLPPPEWPDSPEEDSMPVAE</sequence>
<feature type="compositionally biased region" description="Acidic residues" evidence="1">
    <location>
        <begin position="204"/>
        <end position="215"/>
    </location>
</feature>
<dbReference type="SMART" id="SM00409">
    <property type="entry name" value="IG"/>
    <property type="match status" value="1"/>
</dbReference>
<feature type="region of interest" description="Disordered" evidence="1">
    <location>
        <begin position="163"/>
        <end position="215"/>
    </location>
</feature>
<dbReference type="InterPro" id="IPR003599">
    <property type="entry name" value="Ig_sub"/>
</dbReference>
<evidence type="ECO:0000256" key="1">
    <source>
        <dbReference type="SAM" id="MobiDB-lite"/>
    </source>
</evidence>
<keyword evidence="4" id="KW-1185">Reference proteome</keyword>
<evidence type="ECO:0000313" key="4">
    <source>
        <dbReference type="Proteomes" id="UP000314294"/>
    </source>
</evidence>
<comment type="caution">
    <text evidence="3">The sequence shown here is derived from an EMBL/GenBank/DDBJ whole genome shotgun (WGS) entry which is preliminary data.</text>
</comment>
<evidence type="ECO:0000313" key="3">
    <source>
        <dbReference type="EMBL" id="TNN51965.1"/>
    </source>
</evidence>
<feature type="domain" description="Ig-like" evidence="2">
    <location>
        <begin position="44"/>
        <end position="141"/>
    </location>
</feature>
<accession>A0A4Z2GFM2</accession>
<dbReference type="InterPro" id="IPR013098">
    <property type="entry name" value="Ig_I-set"/>
</dbReference>
<dbReference type="AlphaFoldDB" id="A0A4Z2GFM2"/>
<dbReference type="EMBL" id="SRLO01000564">
    <property type="protein sequence ID" value="TNN51965.1"/>
    <property type="molecule type" value="Genomic_DNA"/>
</dbReference>
<dbReference type="PANTHER" id="PTHR47633">
    <property type="entry name" value="IMMUNOGLOBULIN"/>
    <property type="match status" value="1"/>
</dbReference>